<evidence type="ECO:0008006" key="3">
    <source>
        <dbReference type="Google" id="ProtNLM"/>
    </source>
</evidence>
<reference evidence="1 2" key="1">
    <citation type="submission" date="2021-03" db="EMBL/GenBank/DDBJ databases">
        <authorList>
            <person name="So Y."/>
        </authorList>
    </citation>
    <scope>NUCLEOTIDE SEQUENCE [LARGE SCALE GENOMIC DNA]</scope>
    <source>
        <strain evidence="1 2">SSH11</strain>
    </source>
</reference>
<organism evidence="1 2">
    <name type="scientific">Pararoseomonas baculiformis</name>
    <dbReference type="NCBI Taxonomy" id="2820812"/>
    <lineage>
        <taxon>Bacteria</taxon>
        <taxon>Pseudomonadati</taxon>
        <taxon>Pseudomonadota</taxon>
        <taxon>Alphaproteobacteria</taxon>
        <taxon>Acetobacterales</taxon>
        <taxon>Acetobacteraceae</taxon>
        <taxon>Pararoseomonas</taxon>
    </lineage>
</organism>
<dbReference type="RefSeq" id="WP_209382032.1">
    <property type="nucleotide sequence ID" value="NZ_JAGIZB010000056.1"/>
</dbReference>
<name>A0ABS4AL79_9PROT</name>
<keyword evidence="2" id="KW-1185">Reference proteome</keyword>
<evidence type="ECO:0000313" key="2">
    <source>
        <dbReference type="Proteomes" id="UP000681594"/>
    </source>
</evidence>
<protein>
    <recommendedName>
        <fullName evidence="3">Antitoxin Xre/MbcA/ParS-like toxin-binding domain-containing protein</fullName>
    </recommendedName>
</protein>
<dbReference type="Proteomes" id="UP000681594">
    <property type="component" value="Unassembled WGS sequence"/>
</dbReference>
<proteinExistence type="predicted"/>
<evidence type="ECO:0000313" key="1">
    <source>
        <dbReference type="EMBL" id="MBP0447766.1"/>
    </source>
</evidence>
<gene>
    <name evidence="1" type="ORF">J8J14_23750</name>
</gene>
<accession>A0ABS4AL79</accession>
<dbReference type="EMBL" id="JAGIZB010000056">
    <property type="protein sequence ID" value="MBP0447766.1"/>
    <property type="molecule type" value="Genomic_DNA"/>
</dbReference>
<sequence length="141" mass="14750">MTSERRPERLEPLAGAIARGAEAQARLIEAAGGLLSLEGVATLIGIALTKVDAQRAAGRLLALQIRDDWTYPAAQFRDGEVLDGIPEVIASMADASAWSILDFLLAPDDALGGQAPIAALRVSGFGAVQRLLASRQADAFV</sequence>
<comment type="caution">
    <text evidence="1">The sequence shown here is derived from an EMBL/GenBank/DDBJ whole genome shotgun (WGS) entry which is preliminary data.</text>
</comment>